<evidence type="ECO:0008006" key="7">
    <source>
        <dbReference type="Google" id="ProtNLM"/>
    </source>
</evidence>
<feature type="domain" description="CEP76/DRC7 peptidase-like" evidence="4">
    <location>
        <begin position="1070"/>
        <end position="1220"/>
    </location>
</feature>
<dbReference type="GO" id="GO:1904491">
    <property type="term" value="P:protein localization to ciliary transition zone"/>
    <property type="evidence" value="ECO:0007669"/>
    <property type="project" value="TreeGrafter"/>
</dbReference>
<dbReference type="InterPro" id="IPR052434">
    <property type="entry name" value="Tectonic-like_complex_comp"/>
</dbReference>
<dbReference type="InterPro" id="IPR056288">
    <property type="entry name" value="CEP76_C"/>
</dbReference>
<accession>A0A8S1L2F8</accession>
<evidence type="ECO:0000313" key="5">
    <source>
        <dbReference type="EMBL" id="CAD8062098.1"/>
    </source>
</evidence>
<evidence type="ECO:0000259" key="3">
    <source>
        <dbReference type="Pfam" id="PF24652"/>
    </source>
</evidence>
<name>A0A8S1L2F8_9CILI</name>
<dbReference type="PANTHER" id="PTHR20837:SF0">
    <property type="entry name" value="COILED-COIL AND C2 DOMAIN-CONTAINING PROTEIN 2A"/>
    <property type="match status" value="1"/>
</dbReference>
<dbReference type="Proteomes" id="UP000692954">
    <property type="component" value="Unassembled WGS sequence"/>
</dbReference>
<dbReference type="InterPro" id="IPR056290">
    <property type="entry name" value="CEPT76/DRC7_peptidase-like_dom"/>
</dbReference>
<dbReference type="Pfam" id="PF24656">
    <property type="entry name" value="CEPT76_peptidase"/>
    <property type="match status" value="1"/>
</dbReference>
<evidence type="ECO:0000256" key="1">
    <source>
        <dbReference type="SAM" id="MobiDB-lite"/>
    </source>
</evidence>
<evidence type="ECO:0000259" key="2">
    <source>
        <dbReference type="Pfam" id="PF15625"/>
    </source>
</evidence>
<comment type="caution">
    <text evidence="5">The sequence shown here is derived from an EMBL/GenBank/DDBJ whole genome shotgun (WGS) entry which is preliminary data.</text>
</comment>
<protein>
    <recommendedName>
        <fullName evidence="7">C2 domain-containing protein</fullName>
    </recommendedName>
</protein>
<feature type="region of interest" description="Disordered" evidence="1">
    <location>
        <begin position="1323"/>
        <end position="1353"/>
    </location>
</feature>
<dbReference type="EMBL" id="CAJJDN010000016">
    <property type="protein sequence ID" value="CAD8062098.1"/>
    <property type="molecule type" value="Genomic_DNA"/>
</dbReference>
<feature type="compositionally biased region" description="Low complexity" evidence="1">
    <location>
        <begin position="1324"/>
        <end position="1353"/>
    </location>
</feature>
<dbReference type="OrthoDB" id="2162143at2759"/>
<dbReference type="Pfam" id="PF24652">
    <property type="entry name" value="CEP76_C"/>
    <property type="match status" value="1"/>
</dbReference>
<keyword evidence="6" id="KW-1185">Reference proteome</keyword>
<gene>
    <name evidence="5" type="ORF">PSON_ATCC_30995.1.T0160138</name>
</gene>
<feature type="domain" description="Centrosomal protein of 76 kDa C-terminal" evidence="3">
    <location>
        <begin position="1378"/>
        <end position="1446"/>
    </location>
</feature>
<organism evidence="5 6">
    <name type="scientific">Paramecium sonneborni</name>
    <dbReference type="NCBI Taxonomy" id="65129"/>
    <lineage>
        <taxon>Eukaryota</taxon>
        <taxon>Sar</taxon>
        <taxon>Alveolata</taxon>
        <taxon>Ciliophora</taxon>
        <taxon>Intramacronucleata</taxon>
        <taxon>Oligohymenophorea</taxon>
        <taxon>Peniculida</taxon>
        <taxon>Parameciidae</taxon>
        <taxon>Paramecium</taxon>
    </lineage>
</organism>
<proteinExistence type="predicted"/>
<sequence length="1452" mass="171529">MNSPPPNSKGSDSQFKIGLLKVLRSNYFAEVDRMTEAHNQGLFESILDEKEWLNCGKPIVDKKAVHEAKRANEKEVQDEGEEQRKQRLENLNLYLMDGVFKAGEEMGLQEWNKRRLEKQLIQEQKFYFFDDDGNLVADREFFEEKIQRLFLIDFDENVALQTHQRPASRCARENQNKQLPFRLDIFIGVLQFSYHPQFSREDQYVSDLKYLIKKYRKRADLALIPHYQKTLNILEKETTELQSRPDDTKMEMEMIQLEKERLREEQRKEIDTLQKLMEQIYAKWDTIKEERKTVGATSSPYKLGVRFYTSTDNTKEVDFILQQIEINKESNKDQIISKAEEARRETIRNFRVQLEIVINNQVVAQTRKVNLDWPSFEARFMEKLQVYVFTKPTSVKLRIWKVQLINKLIDEIEIELPGEKSYAITSTGFVLKEAYFAQGRKTIRETRYQDLLSQNNKALNYKSTEEEFEGFISFRTEWPDFGPKMPPESLDMQYHQLETKYEDELGDADDIEKMIIDEKYFDINDPRNEELYEKLTKKQDKQTEVISGECVVPYSHIKSKRQQLLKLKFIQPQLSKHKIPLLEQQIERDGELTQFLGEDEDQMDYEKELRNQNKEDQFQILGDYINDEATKQRLLAIQKILQARKIEAKLKRAKNQSGLISIENVVNEFHFEAAASLLAECIKSIFTKRRRLGPQKRTNLDKKNPTQLSEVQISALIIQGNNVPIRSSDVSKLLEVKQKLNQYNSVKETIELLGKIKKVSPIIQVTLDIQSDNVRIIRNVDVLKKKQKPQLPGQLQAFGQQEDEEYEADVERIIIGKKDDQLTSEVEGVNPEWNELIDFRIGREFKQQQFDPEDLINSRNKITFTLFDQIGWFKQKGMNTQEHTLTITRRYIGSVTIPLLNLFQQEKMSGRFRINRPLFLLNYRTLNVENFLMDQRNQTSQQNELQNLHNNFDIIDPHIPTTVELTMTLEPSIKVNEDLSATTYFPGAESTNLFLYGIRQLNRYRERYKDRYIKFWAENLKGESVFLPRFLTPLKPPEIDFTANSIEKAARYVSLIPFRNDTEVFRDLPDIYCNSQEFIDLRAGDFEEHALLLCNFFMYIDEKILKRDDIKNYVVMGRGLPEGKTQYVMRRFTKSNYIELWNPQTGEVFVFQNQEYVKTLFCFTVSKGYKNLNDIDDDACPLTNIGCIFDNQNIYINIQNTETPSEMNFNVEDIQFWEPLLNKDQIKAFFPKGILPISNELVFDVPSVERSILVQDELDKFLKNKIKDYRFEDLGQKKAHFTTTFNNQRYAQLTEFIRDRVLFDLESFKFRIRTTGLAREYGAQRNNEQQQQQQQQQQQPQNQEEQEPLNNDNNQQWTYQKSLDHLKKLQEQLIRQQEKYVRGGKDMYGFPLNFSFVDYDRAWDEIKATGIADIMSDDIEFLCITRCFPYPHYVLSTWVFVAVLYKSKPADM</sequence>
<reference evidence="5" key="1">
    <citation type="submission" date="2021-01" db="EMBL/GenBank/DDBJ databases">
        <authorList>
            <consortium name="Genoscope - CEA"/>
            <person name="William W."/>
        </authorList>
    </citation>
    <scope>NUCLEOTIDE SEQUENCE</scope>
</reference>
<dbReference type="GO" id="GO:1905515">
    <property type="term" value="P:non-motile cilium assembly"/>
    <property type="evidence" value="ECO:0007669"/>
    <property type="project" value="TreeGrafter"/>
</dbReference>
<dbReference type="Pfam" id="PF15625">
    <property type="entry name" value="CC2D2AN-C2"/>
    <property type="match status" value="1"/>
</dbReference>
<dbReference type="GO" id="GO:0035869">
    <property type="term" value="C:ciliary transition zone"/>
    <property type="evidence" value="ECO:0007669"/>
    <property type="project" value="TreeGrafter"/>
</dbReference>
<evidence type="ECO:0000313" key="6">
    <source>
        <dbReference type="Proteomes" id="UP000692954"/>
    </source>
</evidence>
<evidence type="ECO:0000259" key="4">
    <source>
        <dbReference type="Pfam" id="PF24656"/>
    </source>
</evidence>
<feature type="domain" description="CC2D2A N-terminal C2" evidence="2">
    <location>
        <begin position="315"/>
        <end position="479"/>
    </location>
</feature>
<dbReference type="InterPro" id="IPR028928">
    <property type="entry name" value="CC2D2AN-C2"/>
</dbReference>
<dbReference type="PANTHER" id="PTHR20837">
    <property type="entry name" value="CENTROSOMAL PROTEIN-RELATED"/>
    <property type="match status" value="1"/>
</dbReference>